<dbReference type="PANTHER" id="PTHR31664">
    <property type="entry name" value="PROTEIN CBG16427"/>
    <property type="match status" value="1"/>
</dbReference>
<feature type="non-terminal residue" evidence="2">
    <location>
        <position position="1"/>
    </location>
</feature>
<protein>
    <recommendedName>
        <fullName evidence="1">DUF4440 domain-containing protein</fullName>
    </recommendedName>
</protein>
<evidence type="ECO:0000313" key="3">
    <source>
        <dbReference type="Proteomes" id="UP001328107"/>
    </source>
</evidence>
<dbReference type="Gene3D" id="3.10.450.50">
    <property type="match status" value="1"/>
</dbReference>
<keyword evidence="3" id="KW-1185">Reference proteome</keyword>
<sequence length="119" mass="12904">SASAVLGPILAKVGHTMQSGNLDEVIKFYSPDATLVLKGVQCAYGKDQIKKALAPHTAPADVKITNATFEATSGHIIYRAHIHSTMKASGAVFQGNAEQIWRKEDGQYKCLHDEFTPIH</sequence>
<dbReference type="PANTHER" id="PTHR31664:SF4">
    <property type="entry name" value="DUF4440 DOMAIN-CONTAINING PROTEIN"/>
    <property type="match status" value="1"/>
</dbReference>
<dbReference type="InterPro" id="IPR027843">
    <property type="entry name" value="DUF4440"/>
</dbReference>
<name>A0AAN5CK04_9BILA</name>
<accession>A0AAN5CK04</accession>
<dbReference type="SUPFAM" id="SSF54427">
    <property type="entry name" value="NTF2-like"/>
    <property type="match status" value="1"/>
</dbReference>
<dbReference type="AlphaFoldDB" id="A0AAN5CK04"/>
<dbReference type="InterPro" id="IPR032710">
    <property type="entry name" value="NTF2-like_dom_sf"/>
</dbReference>
<dbReference type="EMBL" id="BTRK01000004">
    <property type="protein sequence ID" value="GMR45773.1"/>
    <property type="molecule type" value="Genomic_DNA"/>
</dbReference>
<feature type="domain" description="DUF4440" evidence="1">
    <location>
        <begin position="13"/>
        <end position="110"/>
    </location>
</feature>
<organism evidence="2 3">
    <name type="scientific">Pristionchus mayeri</name>
    <dbReference type="NCBI Taxonomy" id="1317129"/>
    <lineage>
        <taxon>Eukaryota</taxon>
        <taxon>Metazoa</taxon>
        <taxon>Ecdysozoa</taxon>
        <taxon>Nematoda</taxon>
        <taxon>Chromadorea</taxon>
        <taxon>Rhabditida</taxon>
        <taxon>Rhabditina</taxon>
        <taxon>Diplogasteromorpha</taxon>
        <taxon>Diplogasteroidea</taxon>
        <taxon>Neodiplogasteridae</taxon>
        <taxon>Pristionchus</taxon>
    </lineage>
</organism>
<proteinExistence type="predicted"/>
<evidence type="ECO:0000313" key="2">
    <source>
        <dbReference type="EMBL" id="GMR45773.1"/>
    </source>
</evidence>
<dbReference type="Proteomes" id="UP001328107">
    <property type="component" value="Unassembled WGS sequence"/>
</dbReference>
<reference evidence="3" key="1">
    <citation type="submission" date="2022-10" db="EMBL/GenBank/DDBJ databases">
        <title>Genome assembly of Pristionchus species.</title>
        <authorList>
            <person name="Yoshida K."/>
            <person name="Sommer R.J."/>
        </authorList>
    </citation>
    <scope>NUCLEOTIDE SEQUENCE [LARGE SCALE GENOMIC DNA]</scope>
    <source>
        <strain evidence="3">RS5460</strain>
    </source>
</reference>
<gene>
    <name evidence="2" type="ORF">PMAYCL1PPCAC_15968</name>
</gene>
<comment type="caution">
    <text evidence="2">The sequence shown here is derived from an EMBL/GenBank/DDBJ whole genome shotgun (WGS) entry which is preliminary data.</text>
</comment>
<evidence type="ECO:0000259" key="1">
    <source>
        <dbReference type="Pfam" id="PF14534"/>
    </source>
</evidence>
<dbReference type="Pfam" id="PF14534">
    <property type="entry name" value="DUF4440"/>
    <property type="match status" value="1"/>
</dbReference>